<name>I6XH11_9CAUD</name>
<dbReference type="Proteomes" id="UP000009016">
    <property type="component" value="Segment"/>
</dbReference>
<organism evidence="1 2">
    <name type="scientific">Aeromonas phage CC2</name>
    <dbReference type="NCBI Taxonomy" id="1204516"/>
    <lineage>
        <taxon>Viruses</taxon>
        <taxon>Duplodnaviria</taxon>
        <taxon>Heunggongvirae</taxon>
        <taxon>Uroviricota</taxon>
        <taxon>Caudoviricetes</taxon>
        <taxon>Pantevenvirales</taxon>
        <taxon>Straboviridae</taxon>
        <taxon>Emmerichvirinae</taxon>
        <taxon>Ceceduovirus</taxon>
        <taxon>Ceceduovirus cc2</taxon>
    </lineage>
</organism>
<protein>
    <submittedName>
        <fullName evidence="1">Uncharacterized protein</fullName>
    </submittedName>
</protein>
<evidence type="ECO:0000313" key="2">
    <source>
        <dbReference type="Proteomes" id="UP000009016"/>
    </source>
</evidence>
<reference evidence="1 2" key="1">
    <citation type="journal article" date="2012" name="J. Virol.">
        <title>Complete Genome Sequence of Aeromonas hydrophila Phage CC2.</title>
        <authorList>
            <person name="Shen C.J."/>
            <person name="Liu Y.J."/>
            <person name="Lu C.P."/>
        </authorList>
    </citation>
    <scope>NUCLEOTIDE SEQUENCE [LARGE SCALE GENOMIC DNA]</scope>
</reference>
<evidence type="ECO:0000313" key="1">
    <source>
        <dbReference type="EMBL" id="AFN39346.1"/>
    </source>
</evidence>
<dbReference type="OrthoDB" id="38712at10239"/>
<dbReference type="GeneID" id="14016401"/>
<dbReference type="EMBL" id="JX123262">
    <property type="protein sequence ID" value="AFN39346.1"/>
    <property type="molecule type" value="Genomic_DNA"/>
</dbReference>
<accession>I6XH11</accession>
<gene>
    <name evidence="1" type="ORF">CC2_108</name>
</gene>
<dbReference type="RefSeq" id="YP_007010134.1">
    <property type="nucleotide sequence ID" value="NC_019538.1"/>
</dbReference>
<proteinExistence type="predicted"/>
<sequence length="98" mass="11962">MNIKFDEFKLLENIQIGKISFISVVYEPDYFGMEDRYHVMESHVVYYDALRNLFFTKEVHSSFRKLEDLIKFYRDYVGDVRSYRDVENDIFHQDIICL</sequence>
<keyword evidence="2" id="KW-1185">Reference proteome</keyword>
<dbReference type="KEGG" id="vg:14016401"/>